<reference evidence="10" key="1">
    <citation type="journal article" date="2013" name="Genetics">
        <title>The draft genome and transcriptome of Panagrellus redivivus are shaped by the harsh demands of a free-living lifestyle.</title>
        <authorList>
            <person name="Srinivasan J."/>
            <person name="Dillman A.R."/>
            <person name="Macchietto M.G."/>
            <person name="Heikkinen L."/>
            <person name="Lakso M."/>
            <person name="Fracchia K.M."/>
            <person name="Antoshechkin I."/>
            <person name="Mortazavi A."/>
            <person name="Wong G."/>
            <person name="Sternberg P.W."/>
        </authorList>
    </citation>
    <scope>NUCLEOTIDE SEQUENCE [LARGE SCALE GENOMIC DNA]</scope>
    <source>
        <strain evidence="10">MT8872</strain>
    </source>
</reference>
<evidence type="ECO:0000313" key="10">
    <source>
        <dbReference type="Proteomes" id="UP000492821"/>
    </source>
</evidence>
<evidence type="ECO:0000256" key="3">
    <source>
        <dbReference type="ARBA" id="ARBA00010288"/>
    </source>
</evidence>
<feature type="transmembrane region" description="Helical" evidence="9">
    <location>
        <begin position="440"/>
        <end position="462"/>
    </location>
</feature>
<keyword evidence="4 9" id="KW-0812">Transmembrane</keyword>
<comment type="subcellular location">
    <subcellularLocation>
        <location evidence="1 9">Endoplasmic reticulum membrane</location>
        <topology evidence="1 9">Multi-pass membrane protein</topology>
    </subcellularLocation>
</comment>
<feature type="transmembrane region" description="Helical" evidence="9">
    <location>
        <begin position="398"/>
        <end position="419"/>
    </location>
</feature>
<keyword evidence="10" id="KW-1185">Reference proteome</keyword>
<accession>A0A7E4URV5</accession>
<evidence type="ECO:0000256" key="9">
    <source>
        <dbReference type="RuleBase" id="RU365067"/>
    </source>
</evidence>
<feature type="transmembrane region" description="Helical" evidence="9">
    <location>
        <begin position="111"/>
        <end position="136"/>
    </location>
</feature>
<comment type="similarity">
    <text evidence="3 9">Belongs to the RFT1 family.</text>
</comment>
<evidence type="ECO:0000256" key="4">
    <source>
        <dbReference type="ARBA" id="ARBA00022692"/>
    </source>
</evidence>
<sequence>MASPFLDILKYNLSGQFLARLLSFAISAYLVRHVPMNLLGLINVRMYLLYSTICFLVREPFRKTCMNADLTVKQAQKYAFLCVPFSIVVTFIITFLFTIRTSTETGFDDHFFTLSIIFGASALIETFVEPCAIFALKMGQNKLFSITQSISTFLPKFIAFVLIVGTNTSPIVALSYSQLASSLVYAIIYIVSFMRSRYPFEEHGRQYSYEKSEIKLMTSLVFHSSLKQVLTEGAGYVMVFMNVLSLEQQGVYNTIERLGSLVTRLVLTPLEESAFMYFSTRLNRQSGNTANSSKKSAEAEKTYFAVLRIIISVGLTVFVFGLPYSALVIRLYGGQVLVDNQGHQMLMAYLVYLLIMAVNGLTECFAFASMNSSEILFHGYILTGSIILHLILNWALSFWIGAFGFIFANCVNSALRIYFNYRYISGHLKSLPSIFTILPSLRLCGSLLLNFGIIFIASLIFGSDPNDISLIIANVAIGGILFLAVIVYLHQNEHLFTPLMEKQD</sequence>
<dbReference type="AlphaFoldDB" id="A0A7E4URV5"/>
<keyword evidence="7 9" id="KW-0472">Membrane</keyword>
<feature type="transmembrane region" description="Helical" evidence="9">
    <location>
        <begin position="37"/>
        <end position="57"/>
    </location>
</feature>
<keyword evidence="6 9" id="KW-1133">Transmembrane helix</keyword>
<feature type="transmembrane region" description="Helical" evidence="9">
    <location>
        <begin position="303"/>
        <end position="326"/>
    </location>
</feature>
<keyword evidence="5" id="KW-0256">Endoplasmic reticulum</keyword>
<organism evidence="10 11">
    <name type="scientific">Panagrellus redivivus</name>
    <name type="common">Microworm</name>
    <dbReference type="NCBI Taxonomy" id="6233"/>
    <lineage>
        <taxon>Eukaryota</taxon>
        <taxon>Metazoa</taxon>
        <taxon>Ecdysozoa</taxon>
        <taxon>Nematoda</taxon>
        <taxon>Chromadorea</taxon>
        <taxon>Rhabditida</taxon>
        <taxon>Tylenchina</taxon>
        <taxon>Panagrolaimomorpha</taxon>
        <taxon>Panagrolaimoidea</taxon>
        <taxon>Panagrolaimidae</taxon>
        <taxon>Panagrellus</taxon>
    </lineage>
</organism>
<evidence type="ECO:0000256" key="5">
    <source>
        <dbReference type="ARBA" id="ARBA00022824"/>
    </source>
</evidence>
<dbReference type="GO" id="GO:0005789">
    <property type="term" value="C:endoplasmic reticulum membrane"/>
    <property type="evidence" value="ECO:0007669"/>
    <property type="project" value="UniProtKB-SubCell"/>
</dbReference>
<dbReference type="GO" id="GO:0006488">
    <property type="term" value="P:dolichol-linked oligosaccharide biosynthetic process"/>
    <property type="evidence" value="ECO:0007669"/>
    <property type="project" value="InterPro"/>
</dbReference>
<feature type="transmembrane region" description="Helical" evidence="9">
    <location>
        <begin position="78"/>
        <end position="99"/>
    </location>
</feature>
<feature type="transmembrane region" description="Helical" evidence="9">
    <location>
        <begin position="346"/>
        <end position="368"/>
    </location>
</feature>
<proteinExistence type="inferred from homology"/>
<dbReference type="InterPro" id="IPR007594">
    <property type="entry name" value="RFT1"/>
</dbReference>
<dbReference type="WBParaSite" id="Pan_g12118.t1">
    <property type="protein sequence ID" value="Pan_g12118.t1"/>
    <property type="gene ID" value="Pan_g12118"/>
</dbReference>
<dbReference type="GO" id="GO:0034203">
    <property type="term" value="P:glycolipid translocation"/>
    <property type="evidence" value="ECO:0007669"/>
    <property type="project" value="TreeGrafter"/>
</dbReference>
<dbReference type="PANTHER" id="PTHR13117:SF5">
    <property type="entry name" value="PROTEIN RFT1 HOMOLOG"/>
    <property type="match status" value="1"/>
</dbReference>
<evidence type="ECO:0000256" key="2">
    <source>
        <dbReference type="ARBA" id="ARBA00004922"/>
    </source>
</evidence>
<evidence type="ECO:0000313" key="11">
    <source>
        <dbReference type="WBParaSite" id="Pan_g12118.t1"/>
    </source>
</evidence>
<dbReference type="Pfam" id="PF04506">
    <property type="entry name" value="Rft-1"/>
    <property type="match status" value="1"/>
</dbReference>
<feature type="transmembrane region" description="Helical" evidence="9">
    <location>
        <begin position="171"/>
        <end position="191"/>
    </location>
</feature>
<comment type="function">
    <text evidence="8 9">Intramembrane glycolipid transporter that operates in the biosynthetic pathway of dolichol-linked oligosaccharides, the glycan precursors employed in protein asparagine (N)-glycosylation. The sequential addition of sugars to dolichol pyrophosphate produces dolichol-linked oligosaccharides containing fourteen sugars, including two GlcNAcs, nine mannoses and three glucoses. Once assembled, the oligosaccharide is transferred from the lipid to nascent proteins by oligosaccharyltransferases. The assembly of dolichol-linked oligosaccharides begins on the cytosolic side of the endoplasmic reticulum membrane and finishes in its lumen. RFT1 could mediate the translocation of the cytosolically oriented intermediate DolPP-GlcNAc2Man5, produced by ALG11, into the ER lumen where dolichol-linked oligosaccharides assembly continues. However, the intramembrane lipid transporter activity could not be confirmed in vitro.</text>
</comment>
<name>A0A7E4URV5_PANRE</name>
<comment type="pathway">
    <text evidence="2">Protein modification; protein glycosylation.</text>
</comment>
<protein>
    <recommendedName>
        <fullName evidence="9">Protein RFT1 homolog</fullName>
    </recommendedName>
</protein>
<evidence type="ECO:0000256" key="8">
    <source>
        <dbReference type="ARBA" id="ARBA00045912"/>
    </source>
</evidence>
<feature type="transmembrane region" description="Helical" evidence="9">
    <location>
        <begin position="375"/>
        <end position="392"/>
    </location>
</feature>
<dbReference type="Proteomes" id="UP000492821">
    <property type="component" value="Unassembled WGS sequence"/>
</dbReference>
<evidence type="ECO:0000256" key="1">
    <source>
        <dbReference type="ARBA" id="ARBA00004477"/>
    </source>
</evidence>
<feature type="transmembrane region" description="Helical" evidence="9">
    <location>
        <begin position="143"/>
        <end position="165"/>
    </location>
</feature>
<evidence type="ECO:0000256" key="6">
    <source>
        <dbReference type="ARBA" id="ARBA00022989"/>
    </source>
</evidence>
<feature type="transmembrane region" description="Helical" evidence="9">
    <location>
        <begin position="468"/>
        <end position="489"/>
    </location>
</feature>
<reference evidence="11" key="2">
    <citation type="submission" date="2020-10" db="UniProtKB">
        <authorList>
            <consortium name="WormBaseParasite"/>
        </authorList>
    </citation>
    <scope>IDENTIFICATION</scope>
</reference>
<evidence type="ECO:0000256" key="7">
    <source>
        <dbReference type="ARBA" id="ARBA00023136"/>
    </source>
</evidence>
<dbReference type="PANTHER" id="PTHR13117">
    <property type="entry name" value="ENDOPLASMIC RETICULUM MULTISPAN TRANSMEMBRANE PROTEIN-RELATED"/>
    <property type="match status" value="1"/>
</dbReference>